<comment type="caution">
    <text evidence="2">The sequence shown here is derived from an EMBL/GenBank/DDBJ whole genome shotgun (WGS) entry which is preliminary data.</text>
</comment>
<evidence type="ECO:0000313" key="2">
    <source>
        <dbReference type="EMBL" id="KAL2724240.1"/>
    </source>
</evidence>
<dbReference type="AlphaFoldDB" id="A0ABD2AWE3"/>
<feature type="region of interest" description="Disordered" evidence="1">
    <location>
        <begin position="86"/>
        <end position="135"/>
    </location>
</feature>
<feature type="compositionally biased region" description="Acidic residues" evidence="1">
    <location>
        <begin position="126"/>
        <end position="135"/>
    </location>
</feature>
<reference evidence="2 3" key="1">
    <citation type="journal article" date="2024" name="Ann. Entomol. Soc. Am.">
        <title>Genomic analyses of the southern and eastern yellowjacket wasps (Hymenoptera: Vespidae) reveal evolutionary signatures of social life.</title>
        <authorList>
            <person name="Catto M.A."/>
            <person name="Caine P.B."/>
            <person name="Orr S.E."/>
            <person name="Hunt B.G."/>
            <person name="Goodisman M.A.D."/>
        </authorList>
    </citation>
    <scope>NUCLEOTIDE SEQUENCE [LARGE SCALE GENOMIC DNA]</scope>
    <source>
        <strain evidence="2">233</strain>
        <tissue evidence="2">Head and thorax</tissue>
    </source>
</reference>
<evidence type="ECO:0000256" key="1">
    <source>
        <dbReference type="SAM" id="MobiDB-lite"/>
    </source>
</evidence>
<dbReference type="EMBL" id="JAUDFV010000139">
    <property type="protein sequence ID" value="KAL2724240.1"/>
    <property type="molecule type" value="Genomic_DNA"/>
</dbReference>
<gene>
    <name evidence="2" type="ORF">V1478_008753</name>
</gene>
<dbReference type="Proteomes" id="UP001607302">
    <property type="component" value="Unassembled WGS sequence"/>
</dbReference>
<keyword evidence="3" id="KW-1185">Reference proteome</keyword>
<evidence type="ECO:0000313" key="3">
    <source>
        <dbReference type="Proteomes" id="UP001607302"/>
    </source>
</evidence>
<organism evidence="2 3">
    <name type="scientific">Vespula squamosa</name>
    <name type="common">Southern yellow jacket</name>
    <name type="synonym">Wasp</name>
    <dbReference type="NCBI Taxonomy" id="30214"/>
    <lineage>
        <taxon>Eukaryota</taxon>
        <taxon>Metazoa</taxon>
        <taxon>Ecdysozoa</taxon>
        <taxon>Arthropoda</taxon>
        <taxon>Hexapoda</taxon>
        <taxon>Insecta</taxon>
        <taxon>Pterygota</taxon>
        <taxon>Neoptera</taxon>
        <taxon>Endopterygota</taxon>
        <taxon>Hymenoptera</taxon>
        <taxon>Apocrita</taxon>
        <taxon>Aculeata</taxon>
        <taxon>Vespoidea</taxon>
        <taxon>Vespidae</taxon>
        <taxon>Vespinae</taxon>
        <taxon>Vespula</taxon>
    </lineage>
</organism>
<sequence>MVLEEYEIAKISLHGRRFATLAINGVRLAIEESQYGGKPFAVGFTIVQMMRVFSPRFRDNGYYGSSKEQSDIESAIKRVLGCEHGSVGRETRRTETTLAAANDSKLHSETVDSSLSAGAMSRAPEMEADDYESEK</sequence>
<name>A0ABD2AWE3_VESSQ</name>
<accession>A0ABD2AWE3</accession>
<feature type="compositionally biased region" description="Basic and acidic residues" evidence="1">
    <location>
        <begin position="86"/>
        <end position="95"/>
    </location>
</feature>
<proteinExistence type="predicted"/>
<protein>
    <submittedName>
        <fullName evidence="2">Uncharacterized protein</fullName>
    </submittedName>
</protein>